<reference evidence="4" key="1">
    <citation type="journal article" date="2019" name="Int. J. Syst. Evol. Microbiol.">
        <title>The Global Catalogue of Microorganisms (GCM) 10K type strain sequencing project: providing services to taxonomists for standard genome sequencing and annotation.</title>
        <authorList>
            <consortium name="The Broad Institute Genomics Platform"/>
            <consortium name="The Broad Institute Genome Sequencing Center for Infectious Disease"/>
            <person name="Wu L."/>
            <person name="Ma J."/>
        </authorList>
    </citation>
    <scope>NUCLEOTIDE SEQUENCE [LARGE SCALE GENOMIC DNA]</scope>
    <source>
        <strain evidence="4">CGMCC 4.7152</strain>
    </source>
</reference>
<organism evidence="3 4">
    <name type="scientific">Dactylosporangium cerinum</name>
    <dbReference type="NCBI Taxonomy" id="1434730"/>
    <lineage>
        <taxon>Bacteria</taxon>
        <taxon>Bacillati</taxon>
        <taxon>Actinomycetota</taxon>
        <taxon>Actinomycetes</taxon>
        <taxon>Micromonosporales</taxon>
        <taxon>Micromonosporaceae</taxon>
        <taxon>Dactylosporangium</taxon>
    </lineage>
</organism>
<feature type="transmembrane region" description="Helical" evidence="2">
    <location>
        <begin position="276"/>
        <end position="296"/>
    </location>
</feature>
<keyword evidence="2" id="KW-0472">Membrane</keyword>
<protein>
    <recommendedName>
        <fullName evidence="5">Integral membrane protein</fullName>
    </recommendedName>
</protein>
<gene>
    <name evidence="3" type="ORF">ACFPIJ_00260</name>
</gene>
<evidence type="ECO:0008006" key="5">
    <source>
        <dbReference type="Google" id="ProtNLM"/>
    </source>
</evidence>
<keyword evidence="2" id="KW-0812">Transmembrane</keyword>
<feature type="transmembrane region" description="Helical" evidence="2">
    <location>
        <begin position="147"/>
        <end position="169"/>
    </location>
</feature>
<keyword evidence="4" id="KW-1185">Reference proteome</keyword>
<evidence type="ECO:0000256" key="2">
    <source>
        <dbReference type="SAM" id="Phobius"/>
    </source>
</evidence>
<evidence type="ECO:0000313" key="3">
    <source>
        <dbReference type="EMBL" id="MFC4996260.1"/>
    </source>
</evidence>
<feature type="region of interest" description="Disordered" evidence="1">
    <location>
        <begin position="511"/>
        <end position="592"/>
    </location>
</feature>
<feature type="transmembrane region" description="Helical" evidence="2">
    <location>
        <begin position="368"/>
        <end position="393"/>
    </location>
</feature>
<feature type="compositionally biased region" description="Basic residues" evidence="1">
    <location>
        <begin position="513"/>
        <end position="522"/>
    </location>
</feature>
<dbReference type="EMBL" id="JBHSIU010000001">
    <property type="protein sequence ID" value="MFC4996260.1"/>
    <property type="molecule type" value="Genomic_DNA"/>
</dbReference>
<feature type="transmembrane region" description="Helical" evidence="2">
    <location>
        <begin position="470"/>
        <end position="487"/>
    </location>
</feature>
<feature type="transmembrane region" description="Helical" evidence="2">
    <location>
        <begin position="405"/>
        <end position="423"/>
    </location>
</feature>
<name>A0ABV9VL39_9ACTN</name>
<feature type="transmembrane region" description="Helical" evidence="2">
    <location>
        <begin position="339"/>
        <end position="362"/>
    </location>
</feature>
<evidence type="ECO:0000256" key="1">
    <source>
        <dbReference type="SAM" id="MobiDB-lite"/>
    </source>
</evidence>
<comment type="caution">
    <text evidence="3">The sequence shown here is derived from an EMBL/GenBank/DDBJ whole genome shotgun (WGS) entry which is preliminary data.</text>
</comment>
<feature type="transmembrane region" description="Helical" evidence="2">
    <location>
        <begin position="308"/>
        <end position="327"/>
    </location>
</feature>
<proteinExistence type="predicted"/>
<keyword evidence="2" id="KW-1133">Transmembrane helix</keyword>
<dbReference type="Proteomes" id="UP001595912">
    <property type="component" value="Unassembled WGS sequence"/>
</dbReference>
<sequence>MLGPVEVSEYPSLIGDPVRNELAFTEVQAIRLDDHDGRISLSTVPRPVEVTDLVIRVRDPRTDPRPDPRTEPLCAGSDHVAVTPAQYVQVVGGGQVERFPDRVIVRRCPIGTDACALALTLRGVVEPSLRRGLMRLGNSFVPKLDGALWYLLGSGPFLLVFVAVRRCGYRLGAAYPTLRRIAGAAFAVPLGLTALDLAVWALDRVLTWDTFRLPDQSWPGHAPTVRTPAWDLDWYAGAGCVVTVAVGWLFAVGLVQAARPVQAAQPATASPPVLESSVWFAALAAAAAVAATAIVARPGADGTYVANVALFTAVLVVALGLMFDVALRWWGIRNRLAAVLGAAMTAGTAMTGRILAVTYWGAENTARMWFFGVLAVVLVVCFGVFIWAATRVLINLGGVPHSGAWPWLTAAVCATAFLGWCALDPLRATGPEADIGPWNVNSVFMAMLWIAGFLDLALVTIVCGAVDSTLVRPAVVAAAIGFGQLAFYWDDRWFYLPVTLVIGIGAIAPAAPPRHRPSRRRPTGAPAADGDPVGEPGTSCAPRAPQGPHRRVPHRRPADPRVPQGPQRDRRRDRRHRSADTDPLARHARQAR</sequence>
<dbReference type="RefSeq" id="WP_380112453.1">
    <property type="nucleotide sequence ID" value="NZ_JBHSIU010000001.1"/>
</dbReference>
<evidence type="ECO:0000313" key="4">
    <source>
        <dbReference type="Proteomes" id="UP001595912"/>
    </source>
</evidence>
<feature type="transmembrane region" description="Helical" evidence="2">
    <location>
        <begin position="493"/>
        <end position="511"/>
    </location>
</feature>
<feature type="transmembrane region" description="Helical" evidence="2">
    <location>
        <begin position="234"/>
        <end position="255"/>
    </location>
</feature>
<feature type="transmembrane region" description="Helical" evidence="2">
    <location>
        <begin position="443"/>
        <end position="463"/>
    </location>
</feature>
<accession>A0ABV9VL39</accession>
<feature type="transmembrane region" description="Helical" evidence="2">
    <location>
        <begin position="181"/>
        <end position="202"/>
    </location>
</feature>